<dbReference type="SMART" id="SM00248">
    <property type="entry name" value="ANK"/>
    <property type="match status" value="5"/>
</dbReference>
<evidence type="ECO:0000256" key="3">
    <source>
        <dbReference type="ARBA" id="ARBA00022737"/>
    </source>
</evidence>
<feature type="transmembrane region" description="Helical" evidence="8">
    <location>
        <begin position="380"/>
        <end position="409"/>
    </location>
</feature>
<comment type="catalytic activity">
    <reaction evidence="8">
        <text>L-cysteinyl-[protein] + hexadecanoyl-CoA = S-hexadecanoyl-L-cysteinyl-[protein] + CoA</text>
        <dbReference type="Rhea" id="RHEA:36683"/>
        <dbReference type="Rhea" id="RHEA-COMP:10131"/>
        <dbReference type="Rhea" id="RHEA-COMP:11032"/>
        <dbReference type="ChEBI" id="CHEBI:29950"/>
        <dbReference type="ChEBI" id="CHEBI:57287"/>
        <dbReference type="ChEBI" id="CHEBI:57379"/>
        <dbReference type="ChEBI" id="CHEBI:74151"/>
        <dbReference type="EC" id="2.3.1.225"/>
    </reaction>
</comment>
<dbReference type="InterPro" id="IPR002110">
    <property type="entry name" value="Ankyrin_rpt"/>
</dbReference>
<comment type="domain">
    <text evidence="8">The DHHC domain is required for palmitoyltransferase activity.</text>
</comment>
<evidence type="ECO:0000256" key="2">
    <source>
        <dbReference type="ARBA" id="ARBA00022692"/>
    </source>
</evidence>
<protein>
    <recommendedName>
        <fullName evidence="8">Palmitoyltransferase</fullName>
        <ecNumber evidence="8">2.3.1.225</ecNumber>
    </recommendedName>
</protein>
<feature type="transmembrane region" description="Helical" evidence="8">
    <location>
        <begin position="243"/>
        <end position="261"/>
    </location>
</feature>
<dbReference type="EMBL" id="GIBP01002456">
    <property type="protein sequence ID" value="NDV31425.1"/>
    <property type="molecule type" value="Transcribed_RNA"/>
</dbReference>
<evidence type="ECO:0000256" key="1">
    <source>
        <dbReference type="ARBA" id="ARBA00004141"/>
    </source>
</evidence>
<dbReference type="InterPro" id="IPR001594">
    <property type="entry name" value="Palmitoyltrfase_DHHC"/>
</dbReference>
<feature type="transmembrane region" description="Helical" evidence="8">
    <location>
        <begin position="213"/>
        <end position="231"/>
    </location>
</feature>
<evidence type="ECO:0000256" key="6">
    <source>
        <dbReference type="ARBA" id="ARBA00023136"/>
    </source>
</evidence>
<feature type="repeat" description="ANK" evidence="7">
    <location>
        <begin position="85"/>
        <end position="117"/>
    </location>
</feature>
<evidence type="ECO:0000256" key="5">
    <source>
        <dbReference type="ARBA" id="ARBA00023043"/>
    </source>
</evidence>
<evidence type="ECO:0000256" key="4">
    <source>
        <dbReference type="ARBA" id="ARBA00022989"/>
    </source>
</evidence>
<feature type="repeat" description="ANK" evidence="7">
    <location>
        <begin position="52"/>
        <end position="84"/>
    </location>
</feature>
<dbReference type="GO" id="GO:0016020">
    <property type="term" value="C:membrane"/>
    <property type="evidence" value="ECO:0007669"/>
    <property type="project" value="UniProtKB-SubCell"/>
</dbReference>
<evidence type="ECO:0000256" key="7">
    <source>
        <dbReference type="PROSITE-ProRule" id="PRU00023"/>
    </source>
</evidence>
<comment type="similarity">
    <text evidence="8">Belongs to the DHHC palmitoyltransferase family.</text>
</comment>
<dbReference type="PROSITE" id="PS50088">
    <property type="entry name" value="ANK_REPEAT"/>
    <property type="match status" value="2"/>
</dbReference>
<dbReference type="InterPro" id="IPR036770">
    <property type="entry name" value="Ankyrin_rpt-contain_sf"/>
</dbReference>
<dbReference type="PANTHER" id="PTHR24161">
    <property type="entry name" value="ANK_REP_REGION DOMAIN-CONTAINING PROTEIN-RELATED"/>
    <property type="match status" value="1"/>
</dbReference>
<keyword evidence="4 8" id="KW-1133">Transmembrane helix</keyword>
<dbReference type="PROSITE" id="PS50297">
    <property type="entry name" value="ANK_REP_REGION"/>
    <property type="match status" value="2"/>
</dbReference>
<organism evidence="10">
    <name type="scientific">Arcella intermedia</name>
    <dbReference type="NCBI Taxonomy" id="1963864"/>
    <lineage>
        <taxon>Eukaryota</taxon>
        <taxon>Amoebozoa</taxon>
        <taxon>Tubulinea</taxon>
        <taxon>Elardia</taxon>
        <taxon>Arcellinida</taxon>
        <taxon>Sphaerothecina</taxon>
        <taxon>Arcellidae</taxon>
        <taxon>Arcella</taxon>
    </lineage>
</organism>
<keyword evidence="6 8" id="KW-0472">Membrane</keyword>
<keyword evidence="2 8" id="KW-0812">Transmembrane</keyword>
<dbReference type="Pfam" id="PF00023">
    <property type="entry name" value="Ank"/>
    <property type="match status" value="1"/>
</dbReference>
<comment type="subcellular location">
    <subcellularLocation>
        <location evidence="1">Membrane</location>
        <topology evidence="1">Multi-pass membrane protein</topology>
    </subcellularLocation>
</comment>
<reference evidence="10" key="1">
    <citation type="journal article" date="2020" name="J. Eukaryot. Microbiol.">
        <title>De novo Sequencing, Assembly and Annotation of the Transcriptome for the Free-Living Testate Amoeba Arcella intermedia.</title>
        <authorList>
            <person name="Ribeiro G.M."/>
            <person name="Porfirio-Sousa A.L."/>
            <person name="Maurer-Alcala X.X."/>
            <person name="Katz L.A."/>
            <person name="Lahr D.J.G."/>
        </authorList>
    </citation>
    <scope>NUCLEOTIDE SEQUENCE</scope>
</reference>
<dbReference type="GO" id="GO:0019706">
    <property type="term" value="F:protein-cysteine S-palmitoyltransferase activity"/>
    <property type="evidence" value="ECO:0007669"/>
    <property type="project" value="UniProtKB-EC"/>
</dbReference>
<proteinExistence type="inferred from homology"/>
<dbReference type="Pfam" id="PF12796">
    <property type="entry name" value="Ank_2"/>
    <property type="match status" value="1"/>
</dbReference>
<dbReference type="AlphaFoldDB" id="A0A6B2L3C4"/>
<keyword evidence="3" id="KW-0677">Repeat</keyword>
<accession>A0A6B2L3C4</accession>
<evidence type="ECO:0000313" key="10">
    <source>
        <dbReference type="EMBL" id="NDV31425.1"/>
    </source>
</evidence>
<evidence type="ECO:0000259" key="9">
    <source>
        <dbReference type="Pfam" id="PF01529"/>
    </source>
</evidence>
<feature type="transmembrane region" description="Helical" evidence="8">
    <location>
        <begin position="333"/>
        <end position="360"/>
    </location>
</feature>
<keyword evidence="8" id="KW-0808">Transferase</keyword>
<dbReference type="EC" id="2.3.1.225" evidence="8"/>
<dbReference type="SUPFAM" id="SSF48403">
    <property type="entry name" value="Ankyrin repeat"/>
    <property type="match status" value="1"/>
</dbReference>
<evidence type="ECO:0000256" key="8">
    <source>
        <dbReference type="RuleBase" id="RU079119"/>
    </source>
</evidence>
<dbReference type="Gene3D" id="1.25.40.20">
    <property type="entry name" value="Ankyrin repeat-containing domain"/>
    <property type="match status" value="3"/>
</dbReference>
<sequence length="470" mass="54372">MISLLVSQGADITHRDKQGYHLLHHAAMRDQLETLFFLLHEFKLDVDLKDAEGHTPLMWAAYSGFGAVVNLLVAQGASLNCTDAAGNTALHWAAVKGRMQCVETLIARGGDVSLMEENGRTPYEEARRKNHHVVASYIQAASKDLGLAKEGRKRYSNELFFTPFLLLPYFLLIFTYSPYFILSVLVAVGSWGVYWRNLGIYRWIRNEHGRNPFWLGVLVSSYTLSLAIYLMEISVDVALLENFFFLSLNFGWFIAFLKLLYTDPGILPKHTSTIEDILVGLKSRDTISNYCVTCMLRRPVRAKHCRTCSQCVARFDHYCPWINNDVGFGNHRLFLLVIIGLTLIHIWFLYYCTQFLMVSLTEDVGYVYSVFVLFEREPAVLLVMVYHVLFGCFQAFNVVMSVVFILGNVTTNETKNRMKPGYFYLWRNERFESIFSGSFWQNWTEFFFKKRNYFNLFEEDIPGYLHYNSS</sequence>
<feature type="domain" description="Palmitoyltransferase DHHC" evidence="9">
    <location>
        <begin position="288"/>
        <end position="416"/>
    </location>
</feature>
<dbReference type="PROSITE" id="PS50216">
    <property type="entry name" value="DHHC"/>
    <property type="match status" value="1"/>
</dbReference>
<keyword evidence="8" id="KW-0012">Acyltransferase</keyword>
<dbReference type="PANTHER" id="PTHR24161:SF85">
    <property type="entry name" value="PALMITOYLTRANSFERASE HIP14"/>
    <property type="match status" value="1"/>
</dbReference>
<keyword evidence="5 7" id="KW-0040">ANK repeat</keyword>
<name>A0A6B2L3C4_9EUKA</name>
<dbReference type="Pfam" id="PF01529">
    <property type="entry name" value="DHHC"/>
    <property type="match status" value="1"/>
</dbReference>